<evidence type="ECO:0000313" key="3">
    <source>
        <dbReference type="Proteomes" id="UP000001628"/>
    </source>
</evidence>
<dbReference type="HOGENOM" id="CLU_2224033_0_0_1"/>
<feature type="region of interest" description="Disordered" evidence="1">
    <location>
        <begin position="1"/>
        <end position="22"/>
    </location>
</feature>
<accession>C1GD98</accession>
<organism evidence="2 3">
    <name type="scientific">Paracoccidioides brasiliensis (strain Pb18)</name>
    <dbReference type="NCBI Taxonomy" id="502780"/>
    <lineage>
        <taxon>Eukaryota</taxon>
        <taxon>Fungi</taxon>
        <taxon>Dikarya</taxon>
        <taxon>Ascomycota</taxon>
        <taxon>Pezizomycotina</taxon>
        <taxon>Eurotiomycetes</taxon>
        <taxon>Eurotiomycetidae</taxon>
        <taxon>Onygenales</taxon>
        <taxon>Ajellomycetaceae</taxon>
        <taxon>Paracoccidioides</taxon>
    </lineage>
</organism>
<sequence length="106" mass="11910">MDNGTTNELLEPKPAKLPASRRNHSLAGYHGLASDRTKYSGSFLPLDGKHGQPCAARMNRHSVNDEVKAIRSEDAVIDSRITIGQYLGRQDRRKRRDCCYSHMKAD</sequence>
<dbReference type="EMBL" id="KN275962">
    <property type="protein sequence ID" value="EEH49155.2"/>
    <property type="molecule type" value="Genomic_DNA"/>
</dbReference>
<reference evidence="2 3" key="1">
    <citation type="journal article" date="2011" name="PLoS Genet.">
        <title>Comparative genomic analysis of human fungal pathogens causing paracoccidioidomycosis.</title>
        <authorList>
            <person name="Desjardins C.A."/>
            <person name="Champion M.D."/>
            <person name="Holder J.W."/>
            <person name="Muszewska A."/>
            <person name="Goldberg J."/>
            <person name="Bailao A.M."/>
            <person name="Brigido M.M."/>
            <person name="Ferreira M.E."/>
            <person name="Garcia A.M."/>
            <person name="Grynberg M."/>
            <person name="Gujja S."/>
            <person name="Heiman D.I."/>
            <person name="Henn M.R."/>
            <person name="Kodira C.D."/>
            <person name="Leon-Narvaez H."/>
            <person name="Longo L.V."/>
            <person name="Ma L.J."/>
            <person name="Malavazi I."/>
            <person name="Matsuo A.L."/>
            <person name="Morais F.V."/>
            <person name="Pereira M."/>
            <person name="Rodriguez-Brito S."/>
            <person name="Sakthikumar S."/>
            <person name="Salem-Izacc S.M."/>
            <person name="Sykes S.M."/>
            <person name="Teixeira M.M."/>
            <person name="Vallejo M.C."/>
            <person name="Walter M.E."/>
            <person name="Yandava C."/>
            <person name="Young S."/>
            <person name="Zeng Q."/>
            <person name="Zucker J."/>
            <person name="Felipe M.S."/>
            <person name="Goldman G.H."/>
            <person name="Haas B.J."/>
            <person name="McEwen J.G."/>
            <person name="Nino-Vega G."/>
            <person name="Puccia R."/>
            <person name="San-Blas G."/>
            <person name="Soares C.M."/>
            <person name="Birren B.W."/>
            <person name="Cuomo C.A."/>
        </authorList>
    </citation>
    <scope>NUCLEOTIDE SEQUENCE [LARGE SCALE GENOMIC DNA]</scope>
    <source>
        <strain evidence="2 3">Pb18</strain>
    </source>
</reference>
<protein>
    <submittedName>
        <fullName evidence="2">Uncharacterized protein</fullName>
    </submittedName>
</protein>
<gene>
    <name evidence="2" type="ORF">PADG_05234</name>
</gene>
<dbReference type="Proteomes" id="UP000001628">
    <property type="component" value="Unassembled WGS sequence"/>
</dbReference>
<dbReference type="VEuPathDB" id="FungiDB:PADG_05234"/>
<dbReference type="AlphaFoldDB" id="C1GD98"/>
<dbReference type="RefSeq" id="XP_010760647.1">
    <property type="nucleotide sequence ID" value="XM_010762345.1"/>
</dbReference>
<dbReference type="InParanoid" id="C1GD98"/>
<name>C1GD98_PARBD</name>
<evidence type="ECO:0000256" key="1">
    <source>
        <dbReference type="SAM" id="MobiDB-lite"/>
    </source>
</evidence>
<evidence type="ECO:0000313" key="2">
    <source>
        <dbReference type="EMBL" id="EEH49155.2"/>
    </source>
</evidence>
<dbReference type="GeneID" id="22584202"/>
<dbReference type="KEGG" id="pbn:PADG_05234"/>
<proteinExistence type="predicted"/>
<keyword evidence="3" id="KW-1185">Reference proteome</keyword>